<sequence length="94" mass="10672">MLTLKEKECYTLMTNFILKHKETTEPDIKKMTAILNAHGVRVLDGSLLPNTALVEIEDSCLEGFQTDLGTDWNIYPEKKYKVPETGKKAKKDSL</sequence>
<proteinExistence type="predicted"/>
<gene>
    <name evidence="1" type="ORF">SAMN05443550_103149</name>
</gene>
<name>A0A1H4AZR0_9SPHI</name>
<organism evidence="1 2">
    <name type="scientific">Pedobacter hartonius</name>
    <dbReference type="NCBI Taxonomy" id="425514"/>
    <lineage>
        <taxon>Bacteria</taxon>
        <taxon>Pseudomonadati</taxon>
        <taxon>Bacteroidota</taxon>
        <taxon>Sphingobacteriia</taxon>
        <taxon>Sphingobacteriales</taxon>
        <taxon>Sphingobacteriaceae</taxon>
        <taxon>Pedobacter</taxon>
    </lineage>
</organism>
<evidence type="ECO:0000313" key="1">
    <source>
        <dbReference type="EMBL" id="SEA41298.1"/>
    </source>
</evidence>
<protein>
    <submittedName>
        <fullName evidence="1">Uncharacterized protein</fullName>
    </submittedName>
</protein>
<dbReference type="STRING" id="425514.SAMN05443550_103149"/>
<keyword evidence="2" id="KW-1185">Reference proteome</keyword>
<reference evidence="1 2" key="1">
    <citation type="submission" date="2016-10" db="EMBL/GenBank/DDBJ databases">
        <authorList>
            <person name="de Groot N.N."/>
        </authorList>
    </citation>
    <scope>NUCLEOTIDE SEQUENCE [LARGE SCALE GENOMIC DNA]</scope>
    <source>
        <strain evidence="1 2">DSM 19033</strain>
    </source>
</reference>
<dbReference type="AlphaFoldDB" id="A0A1H4AZR0"/>
<dbReference type="EMBL" id="FNRA01000003">
    <property type="protein sequence ID" value="SEA41298.1"/>
    <property type="molecule type" value="Genomic_DNA"/>
</dbReference>
<dbReference type="Proteomes" id="UP000198850">
    <property type="component" value="Unassembled WGS sequence"/>
</dbReference>
<accession>A0A1H4AZR0</accession>
<evidence type="ECO:0000313" key="2">
    <source>
        <dbReference type="Proteomes" id="UP000198850"/>
    </source>
</evidence>